<organism evidence="1 2">
    <name type="scientific">Pistacia atlantica</name>
    <dbReference type="NCBI Taxonomy" id="434234"/>
    <lineage>
        <taxon>Eukaryota</taxon>
        <taxon>Viridiplantae</taxon>
        <taxon>Streptophyta</taxon>
        <taxon>Embryophyta</taxon>
        <taxon>Tracheophyta</taxon>
        <taxon>Spermatophyta</taxon>
        <taxon>Magnoliopsida</taxon>
        <taxon>eudicotyledons</taxon>
        <taxon>Gunneridae</taxon>
        <taxon>Pentapetalae</taxon>
        <taxon>rosids</taxon>
        <taxon>malvids</taxon>
        <taxon>Sapindales</taxon>
        <taxon>Anacardiaceae</taxon>
        <taxon>Pistacia</taxon>
    </lineage>
</organism>
<protein>
    <submittedName>
        <fullName evidence="1">Uncharacterized protein</fullName>
    </submittedName>
</protein>
<name>A0ACC1A3U8_9ROSI</name>
<sequence>MHIFNTNLTHLDLSFNNFMYSNIPSRFANLTKLAYLNLSNAMFSGSITAQFSNLTSLKCLDISCFYVVSDFSSLRYNLTSSLEINFGAQYGYIYGGSLSLLTFNFFQGLHNLRQLVLRGVDLSEASGSTQWANPLSFLSNLWLLQLSNCRISGKVPAKQLLNLTNLAILKIDFNSFTSTIPNELANLTFLSKLYLTKSNLQGPFPYLN</sequence>
<dbReference type="Proteomes" id="UP001164250">
    <property type="component" value="Chromosome 12"/>
</dbReference>
<dbReference type="EMBL" id="CM047908">
    <property type="protein sequence ID" value="KAJ0081111.1"/>
    <property type="molecule type" value="Genomic_DNA"/>
</dbReference>
<reference evidence="2" key="1">
    <citation type="journal article" date="2023" name="G3 (Bethesda)">
        <title>Genome assembly and association tests identify interacting loci associated with vigor, precocity, and sex in interspecific pistachio rootstocks.</title>
        <authorList>
            <person name="Palmer W."/>
            <person name="Jacygrad E."/>
            <person name="Sagayaradj S."/>
            <person name="Cavanaugh K."/>
            <person name="Han R."/>
            <person name="Bertier L."/>
            <person name="Beede B."/>
            <person name="Kafkas S."/>
            <person name="Golino D."/>
            <person name="Preece J."/>
            <person name="Michelmore R."/>
        </authorList>
    </citation>
    <scope>NUCLEOTIDE SEQUENCE [LARGE SCALE GENOMIC DNA]</scope>
</reference>
<evidence type="ECO:0000313" key="1">
    <source>
        <dbReference type="EMBL" id="KAJ0081111.1"/>
    </source>
</evidence>
<keyword evidence="2" id="KW-1185">Reference proteome</keyword>
<proteinExistence type="predicted"/>
<comment type="caution">
    <text evidence="1">The sequence shown here is derived from an EMBL/GenBank/DDBJ whole genome shotgun (WGS) entry which is preliminary data.</text>
</comment>
<gene>
    <name evidence="1" type="ORF">Patl1_11670</name>
</gene>
<evidence type="ECO:0000313" key="2">
    <source>
        <dbReference type="Proteomes" id="UP001164250"/>
    </source>
</evidence>
<accession>A0ACC1A3U8</accession>